<name>A0A7C1ZM79_DESA2</name>
<evidence type="ECO:0000259" key="1">
    <source>
        <dbReference type="Pfam" id="PF07238"/>
    </source>
</evidence>
<dbReference type="AlphaFoldDB" id="A0A7C1ZM79"/>
<dbReference type="Pfam" id="PF07238">
    <property type="entry name" value="PilZ"/>
    <property type="match status" value="1"/>
</dbReference>
<dbReference type="GO" id="GO:0035438">
    <property type="term" value="F:cyclic-di-GMP binding"/>
    <property type="evidence" value="ECO:0007669"/>
    <property type="project" value="InterPro"/>
</dbReference>
<comment type="caution">
    <text evidence="2">The sequence shown here is derived from an EMBL/GenBank/DDBJ whole genome shotgun (WGS) entry which is preliminary data.</text>
</comment>
<organism evidence="2">
    <name type="scientific">Desulfofervidus auxilii</name>
    <dbReference type="NCBI Taxonomy" id="1621989"/>
    <lineage>
        <taxon>Bacteria</taxon>
        <taxon>Pseudomonadati</taxon>
        <taxon>Thermodesulfobacteriota</taxon>
        <taxon>Candidatus Desulfofervidia</taxon>
        <taxon>Candidatus Desulfofervidales</taxon>
        <taxon>Candidatus Desulfofervidaceae</taxon>
        <taxon>Candidatus Desulfofervidus</taxon>
    </lineage>
</organism>
<feature type="domain" description="PilZ" evidence="1">
    <location>
        <begin position="5"/>
        <end position="100"/>
    </location>
</feature>
<reference evidence="2" key="1">
    <citation type="journal article" date="2020" name="mSystems">
        <title>Genome- and Community-Level Interaction Insights into Carbon Utilization and Element Cycling Functions of Hydrothermarchaeota in Hydrothermal Sediment.</title>
        <authorList>
            <person name="Zhou Z."/>
            <person name="Liu Y."/>
            <person name="Xu W."/>
            <person name="Pan J."/>
            <person name="Luo Z.H."/>
            <person name="Li M."/>
        </authorList>
    </citation>
    <scope>NUCLEOTIDE SEQUENCE [LARGE SCALE GENOMIC DNA]</scope>
    <source>
        <strain evidence="2">HyVt-389</strain>
    </source>
</reference>
<sequence>MMKSERRAFERFDLELPVDIKWREHSGKMRENRSISKNISAGGIYILLDNPIKKDAEIELWFDLPIISKEAKKTRVVAKGKVVRRVENRPGFGHGIKFMNYKFVRVGI</sequence>
<dbReference type="EMBL" id="DRIH01000150">
    <property type="protein sequence ID" value="HEC68025.1"/>
    <property type="molecule type" value="Genomic_DNA"/>
</dbReference>
<proteinExistence type="predicted"/>
<evidence type="ECO:0000313" key="2">
    <source>
        <dbReference type="EMBL" id="HEC68025.1"/>
    </source>
</evidence>
<dbReference type="SUPFAM" id="SSF141371">
    <property type="entry name" value="PilZ domain-like"/>
    <property type="match status" value="1"/>
</dbReference>
<dbReference type="InterPro" id="IPR009875">
    <property type="entry name" value="PilZ_domain"/>
</dbReference>
<dbReference type="Proteomes" id="UP000885738">
    <property type="component" value="Unassembled WGS sequence"/>
</dbReference>
<protein>
    <submittedName>
        <fullName evidence="2">PilZ domain-containing protein</fullName>
    </submittedName>
</protein>
<dbReference type="Gene3D" id="2.40.10.220">
    <property type="entry name" value="predicted glycosyltransferase like domains"/>
    <property type="match status" value="1"/>
</dbReference>
<gene>
    <name evidence="2" type="ORF">ENI35_04340</name>
</gene>
<accession>A0A7C1ZM79</accession>